<dbReference type="Proteomes" id="UP000295765">
    <property type="component" value="Unassembled WGS sequence"/>
</dbReference>
<comment type="caution">
    <text evidence="3">The sequence shown here is derived from an EMBL/GenBank/DDBJ whole genome shotgun (WGS) entry which is preliminary data.</text>
</comment>
<keyword evidence="2" id="KW-0732">Signal</keyword>
<name>A0A4R2LFY2_9GAMM</name>
<evidence type="ECO:0000256" key="2">
    <source>
        <dbReference type="SAM" id="SignalP"/>
    </source>
</evidence>
<keyword evidence="1" id="KW-0472">Membrane</keyword>
<proteinExistence type="predicted"/>
<reference evidence="3 4" key="1">
    <citation type="submission" date="2019-03" db="EMBL/GenBank/DDBJ databases">
        <title>Genomic Encyclopedia of Type Strains, Phase IV (KMG-IV): sequencing the most valuable type-strain genomes for metagenomic binning, comparative biology and taxonomic classification.</title>
        <authorList>
            <person name="Goeker M."/>
        </authorList>
    </citation>
    <scope>NUCLEOTIDE SEQUENCE [LARGE SCALE GENOMIC DNA]</scope>
    <source>
        <strain evidence="3 4">DSM 25287</strain>
    </source>
</reference>
<accession>A0A4R2LFY2</accession>
<evidence type="ECO:0000313" key="3">
    <source>
        <dbReference type="EMBL" id="TCO83744.1"/>
    </source>
</evidence>
<organism evidence="3 4">
    <name type="scientific">Plasticicumulans lactativorans</name>
    <dbReference type="NCBI Taxonomy" id="1133106"/>
    <lineage>
        <taxon>Bacteria</taxon>
        <taxon>Pseudomonadati</taxon>
        <taxon>Pseudomonadota</taxon>
        <taxon>Gammaproteobacteria</taxon>
        <taxon>Candidatus Competibacteraceae</taxon>
        <taxon>Plasticicumulans</taxon>
    </lineage>
</organism>
<dbReference type="RefSeq" id="WP_132538012.1">
    <property type="nucleotide sequence ID" value="NZ_SLWY01000001.1"/>
</dbReference>
<gene>
    <name evidence="3" type="ORF">EV699_101128</name>
</gene>
<evidence type="ECO:0000256" key="1">
    <source>
        <dbReference type="SAM" id="Phobius"/>
    </source>
</evidence>
<dbReference type="EMBL" id="SLWY01000001">
    <property type="protein sequence ID" value="TCO83744.1"/>
    <property type="molecule type" value="Genomic_DNA"/>
</dbReference>
<protein>
    <submittedName>
        <fullName evidence="3">Uncharacterized protein</fullName>
    </submittedName>
</protein>
<feature type="chain" id="PRO_5020256708" evidence="2">
    <location>
        <begin position="21"/>
        <end position="94"/>
    </location>
</feature>
<dbReference type="AlphaFoldDB" id="A0A4R2LFY2"/>
<sequence>MTRLLPVLPLLAALAAPATAAPLAVGPDDTVQSVLGAQQGKRVTVRLTSGEELTGTVQSVGTQVVHLRQLAGKDFYDAAVALPAIIAVIVLTRD</sequence>
<keyword evidence="1" id="KW-1133">Transmembrane helix</keyword>
<keyword evidence="4" id="KW-1185">Reference proteome</keyword>
<keyword evidence="1" id="KW-0812">Transmembrane</keyword>
<feature type="transmembrane region" description="Helical" evidence="1">
    <location>
        <begin position="75"/>
        <end position="92"/>
    </location>
</feature>
<feature type="signal peptide" evidence="2">
    <location>
        <begin position="1"/>
        <end position="20"/>
    </location>
</feature>
<evidence type="ECO:0000313" key="4">
    <source>
        <dbReference type="Proteomes" id="UP000295765"/>
    </source>
</evidence>